<dbReference type="PROSITE" id="PS51375">
    <property type="entry name" value="PPR"/>
    <property type="match status" value="6"/>
</dbReference>
<keyword evidence="1" id="KW-0677">Repeat</keyword>
<dbReference type="NCBIfam" id="TIGR00756">
    <property type="entry name" value="PPR"/>
    <property type="match status" value="6"/>
</dbReference>
<sequence>MHGASSAFPMLAAAATALLQSCARTRSLAKGKLLHAHLISAGFLSPLSRHPLRQLLPLKLAPVYALCGDTVAARFLFDEILPERWTPFLCNTLIRVYLQDGLPIGALHLFEQMTACGCCPDKFTFTFMLKACAELSWRQAGAQVHCMAWVMGFMPDGYVQNSLMAMYMSCGDVVQAGTVFDEMRDRTIVSWNTMISGLFQNGHPGKALKLYDQMVDAGVDLDCATVVSVLPACACLKDLVRGRQVHMSVNEKGFCEYIAVKNSLIDMYSKCGSLEDARSVFDEKECQRDVVSWTTMIGGYILHEHPGGALALSHEMMLSGIKPNAVTMASLLSACTSSSFLNHGRCVHGSCVRLGHESEIIVETALIDMYGKCGSMHLSLSVFMNGSRRTATWNALISSYAHHKLPIEAIKYFKEMHSAGVRTDMATIVSLLPAYSDLADSCQARNIHGYLIRMGFHLRIEATTGLIDVYAKNGSLKTAHELFDGLIVKDTVSWSALIAGYGMHGHARTVILLFKQMEASGVEPNEITFTSMLYSCSHAGLVDEGLYFFHRMLESPHMKPQGEHYACIIDLLGRAGRLDEAYGLIKAMPFKPNHAVWGALLGACVIHVNVELGEKAAGHLFDIEPENTGNYVLLGNIYSAVGRWEDAENVRNLVKHRGLKKEPGCSLIELPNPLPHASWDQTKFETKGPDSVYTLAYNCKSYPINLGSARSRKGSNVSA</sequence>
<evidence type="ECO:0000256" key="2">
    <source>
        <dbReference type="PROSITE-ProRule" id="PRU00708"/>
    </source>
</evidence>
<dbReference type="FunFam" id="1.25.40.10:FF:000344">
    <property type="entry name" value="Pentatricopeptide repeat-containing protein"/>
    <property type="match status" value="1"/>
</dbReference>
<feature type="repeat" description="PPR" evidence="2">
    <location>
        <begin position="490"/>
        <end position="524"/>
    </location>
</feature>
<dbReference type="FunFam" id="1.25.40.10:FF:000090">
    <property type="entry name" value="Pentatricopeptide repeat-containing protein, chloroplastic"/>
    <property type="match status" value="1"/>
</dbReference>
<dbReference type="InterPro" id="IPR046960">
    <property type="entry name" value="PPR_At4g14850-like_plant"/>
</dbReference>
<name>A0A1D1XL03_9ARAE</name>
<dbReference type="InterPro" id="IPR046848">
    <property type="entry name" value="E_motif"/>
</dbReference>
<feature type="repeat" description="PPR" evidence="2">
    <location>
        <begin position="86"/>
        <end position="120"/>
    </location>
</feature>
<dbReference type="Pfam" id="PF20431">
    <property type="entry name" value="E_motif"/>
    <property type="match status" value="1"/>
</dbReference>
<protein>
    <submittedName>
        <fullName evidence="3">Pentatricopeptide repeat-containing protein At5g39350</fullName>
    </submittedName>
</protein>
<feature type="repeat" description="PPR" evidence="2">
    <location>
        <begin position="389"/>
        <end position="423"/>
    </location>
</feature>
<feature type="repeat" description="PPR" evidence="2">
    <location>
        <begin position="187"/>
        <end position="221"/>
    </location>
</feature>
<feature type="repeat" description="PPR" evidence="2">
    <location>
        <begin position="289"/>
        <end position="323"/>
    </location>
</feature>
<dbReference type="FunFam" id="1.25.40.10:FF:000031">
    <property type="entry name" value="Pentatricopeptide repeat-containing protein mitochondrial"/>
    <property type="match status" value="1"/>
</dbReference>
<gene>
    <name evidence="3" type="primary">PCMP-E16_7</name>
    <name evidence="3" type="ORF">g.18279</name>
</gene>
<dbReference type="InterPro" id="IPR002885">
    <property type="entry name" value="PPR_rpt"/>
</dbReference>
<dbReference type="AlphaFoldDB" id="A0A1D1XL03"/>
<dbReference type="Pfam" id="PF13041">
    <property type="entry name" value="PPR_2"/>
    <property type="match status" value="4"/>
</dbReference>
<dbReference type="FunFam" id="1.25.40.10:FF:000436">
    <property type="entry name" value="Pentatricopeptide repeat-containing protein At5g39350 family"/>
    <property type="match status" value="1"/>
</dbReference>
<dbReference type="Gene3D" id="1.25.40.10">
    <property type="entry name" value="Tetratricopeptide repeat domain"/>
    <property type="match status" value="5"/>
</dbReference>
<dbReference type="PANTHER" id="PTHR47926:SF493">
    <property type="entry name" value="PENTATRICOPEPTIDE REPEAT-CONTAINING PROTEIN"/>
    <property type="match status" value="1"/>
</dbReference>
<feature type="repeat" description="PPR" evidence="2">
    <location>
        <begin position="525"/>
        <end position="555"/>
    </location>
</feature>
<organism evidence="3">
    <name type="scientific">Anthurium amnicola</name>
    <dbReference type="NCBI Taxonomy" id="1678845"/>
    <lineage>
        <taxon>Eukaryota</taxon>
        <taxon>Viridiplantae</taxon>
        <taxon>Streptophyta</taxon>
        <taxon>Embryophyta</taxon>
        <taxon>Tracheophyta</taxon>
        <taxon>Spermatophyta</taxon>
        <taxon>Magnoliopsida</taxon>
        <taxon>Liliopsida</taxon>
        <taxon>Araceae</taxon>
        <taxon>Pothoideae</taxon>
        <taxon>Potheae</taxon>
        <taxon>Anthurium</taxon>
    </lineage>
</organism>
<proteinExistence type="predicted"/>
<accession>A0A1D1XL03</accession>
<reference evidence="3" key="1">
    <citation type="submission" date="2015-07" db="EMBL/GenBank/DDBJ databases">
        <title>Transcriptome Assembly of Anthurium amnicola.</title>
        <authorList>
            <person name="Suzuki J."/>
        </authorList>
    </citation>
    <scope>NUCLEOTIDE SEQUENCE</scope>
</reference>
<evidence type="ECO:0000256" key="1">
    <source>
        <dbReference type="ARBA" id="ARBA00022737"/>
    </source>
</evidence>
<dbReference type="EMBL" id="GDJX01024905">
    <property type="protein sequence ID" value="JAT43031.1"/>
    <property type="molecule type" value="Transcribed_RNA"/>
</dbReference>
<dbReference type="InterPro" id="IPR011990">
    <property type="entry name" value="TPR-like_helical_dom_sf"/>
</dbReference>
<dbReference type="PANTHER" id="PTHR47926">
    <property type="entry name" value="PENTATRICOPEPTIDE REPEAT-CONTAINING PROTEIN"/>
    <property type="match status" value="1"/>
</dbReference>
<dbReference type="GO" id="GO:0003723">
    <property type="term" value="F:RNA binding"/>
    <property type="evidence" value="ECO:0007669"/>
    <property type="project" value="InterPro"/>
</dbReference>
<dbReference type="Pfam" id="PF01535">
    <property type="entry name" value="PPR"/>
    <property type="match status" value="5"/>
</dbReference>
<dbReference type="GO" id="GO:0009451">
    <property type="term" value="P:RNA modification"/>
    <property type="evidence" value="ECO:0007669"/>
    <property type="project" value="InterPro"/>
</dbReference>
<evidence type="ECO:0000313" key="3">
    <source>
        <dbReference type="EMBL" id="JAT43031.1"/>
    </source>
</evidence>